<gene>
    <name evidence="15" type="primary">ARO7</name>
    <name evidence="15" type="ORF">BGZ99_005000</name>
</gene>
<dbReference type="InterPro" id="IPR002701">
    <property type="entry name" value="CM_II_prokaryot"/>
</dbReference>
<dbReference type="InterPro" id="IPR037039">
    <property type="entry name" value="CM_AroQ_sf_eucaryotic"/>
</dbReference>
<proteinExistence type="predicted"/>
<protein>
    <recommendedName>
        <fullName evidence="4">Chorismate mutase</fullName>
        <ecNumber evidence="3">5.4.99.5</ecNumber>
    </recommendedName>
</protein>
<dbReference type="GO" id="GO:0003676">
    <property type="term" value="F:nucleic acid binding"/>
    <property type="evidence" value="ECO:0007669"/>
    <property type="project" value="InterPro"/>
</dbReference>
<evidence type="ECO:0000259" key="13">
    <source>
        <dbReference type="Pfam" id="PF01612"/>
    </source>
</evidence>
<dbReference type="GO" id="GO:0006571">
    <property type="term" value="P:tyrosine biosynthetic process"/>
    <property type="evidence" value="ECO:0007669"/>
    <property type="project" value="UniProtKB-KW"/>
</dbReference>
<comment type="pathway">
    <text evidence="2">Metabolic intermediate biosynthesis; prephenate biosynthesis; prephenate from chorismate: step 1/1.</text>
</comment>
<organism evidence="15 16">
    <name type="scientific">Dissophora globulifera</name>
    <dbReference type="NCBI Taxonomy" id="979702"/>
    <lineage>
        <taxon>Eukaryota</taxon>
        <taxon>Fungi</taxon>
        <taxon>Fungi incertae sedis</taxon>
        <taxon>Mucoromycota</taxon>
        <taxon>Mortierellomycotina</taxon>
        <taxon>Mortierellomycetes</taxon>
        <taxon>Mortierellales</taxon>
        <taxon>Mortierellaceae</taxon>
        <taxon>Dissophora</taxon>
    </lineage>
</organism>
<evidence type="ECO:0000256" key="10">
    <source>
        <dbReference type="ARBA" id="ARBA00023235"/>
    </source>
</evidence>
<dbReference type="SUPFAM" id="SSF48600">
    <property type="entry name" value="Chorismate mutase II"/>
    <property type="match status" value="1"/>
</dbReference>
<dbReference type="InterPro" id="IPR012337">
    <property type="entry name" value="RNaseH-like_sf"/>
</dbReference>
<accession>A0A9P6RIV7</accession>
<keyword evidence="5" id="KW-0963">Cytoplasm</keyword>
<dbReference type="Gene3D" id="1.10.590.10">
    <property type="entry name" value="Chorismate mutase, AroQ class superfamily, eukaryotic"/>
    <property type="match status" value="1"/>
</dbReference>
<keyword evidence="7" id="KW-0028">Amino-acid biosynthesis</keyword>
<comment type="subcellular location">
    <subcellularLocation>
        <location evidence="1">Cytoplasm</location>
    </subcellularLocation>
</comment>
<evidence type="ECO:0000256" key="4">
    <source>
        <dbReference type="ARBA" id="ARBA00020296"/>
    </source>
</evidence>
<evidence type="ECO:0000256" key="1">
    <source>
        <dbReference type="ARBA" id="ARBA00004496"/>
    </source>
</evidence>
<keyword evidence="10" id="KW-0413">Isomerase</keyword>
<feature type="domain" description="Chorismate mutase" evidence="14">
    <location>
        <begin position="729"/>
        <end position="845"/>
    </location>
</feature>
<keyword evidence="16" id="KW-1185">Reference proteome</keyword>
<dbReference type="Gene3D" id="3.30.420.10">
    <property type="entry name" value="Ribonuclease H-like superfamily/Ribonuclease H"/>
    <property type="match status" value="1"/>
</dbReference>
<dbReference type="Pfam" id="PF01612">
    <property type="entry name" value="DNA_pol_A_exo1"/>
    <property type="match status" value="1"/>
</dbReference>
<keyword evidence="9" id="KW-0584">Phenylalanine biosynthesis</keyword>
<dbReference type="Pfam" id="PF01817">
    <property type="entry name" value="CM_2"/>
    <property type="match status" value="1"/>
</dbReference>
<dbReference type="EC" id="5.4.99.5" evidence="3"/>
<dbReference type="GO" id="GO:0008408">
    <property type="term" value="F:3'-5' exonuclease activity"/>
    <property type="evidence" value="ECO:0007669"/>
    <property type="project" value="InterPro"/>
</dbReference>
<dbReference type="GO" id="GO:0046417">
    <property type="term" value="P:chorismate metabolic process"/>
    <property type="evidence" value="ECO:0007669"/>
    <property type="project" value="InterPro"/>
</dbReference>
<dbReference type="GO" id="GO:0004106">
    <property type="term" value="F:chorismate mutase activity"/>
    <property type="evidence" value="ECO:0007669"/>
    <property type="project" value="UniProtKB-EC"/>
</dbReference>
<feature type="compositionally biased region" description="Basic and acidic residues" evidence="12">
    <location>
        <begin position="552"/>
        <end position="561"/>
    </location>
</feature>
<evidence type="ECO:0000256" key="12">
    <source>
        <dbReference type="SAM" id="MobiDB-lite"/>
    </source>
</evidence>
<dbReference type="PANTHER" id="PTHR21145">
    <property type="entry name" value="CHORISMATE MUTASE"/>
    <property type="match status" value="1"/>
</dbReference>
<dbReference type="OrthoDB" id="191918at2759"/>
<dbReference type="NCBIfam" id="TIGR01802">
    <property type="entry name" value="CM_pl-yst"/>
    <property type="match status" value="1"/>
</dbReference>
<dbReference type="InterPro" id="IPR036263">
    <property type="entry name" value="Chorismate_II_sf"/>
</dbReference>
<comment type="catalytic activity">
    <reaction evidence="11">
        <text>chorismate = prephenate</text>
        <dbReference type="Rhea" id="RHEA:13897"/>
        <dbReference type="ChEBI" id="CHEBI:29748"/>
        <dbReference type="ChEBI" id="CHEBI:29934"/>
        <dbReference type="EC" id="5.4.99.5"/>
    </reaction>
    <physiologicalReaction direction="left-to-right" evidence="11">
        <dbReference type="Rhea" id="RHEA:13898"/>
    </physiologicalReaction>
</comment>
<dbReference type="InterPro" id="IPR036397">
    <property type="entry name" value="RNaseH_sf"/>
</dbReference>
<evidence type="ECO:0000256" key="7">
    <source>
        <dbReference type="ARBA" id="ARBA00022605"/>
    </source>
</evidence>
<evidence type="ECO:0000259" key="14">
    <source>
        <dbReference type="Pfam" id="PF01817"/>
    </source>
</evidence>
<dbReference type="SUPFAM" id="SSF53098">
    <property type="entry name" value="Ribonuclease H-like"/>
    <property type="match status" value="1"/>
</dbReference>
<dbReference type="InterPro" id="IPR002562">
    <property type="entry name" value="3'-5'_exonuclease_dom"/>
</dbReference>
<dbReference type="EMBL" id="JAAAIP010000315">
    <property type="protein sequence ID" value="KAG0319625.1"/>
    <property type="molecule type" value="Genomic_DNA"/>
</dbReference>
<dbReference type="GO" id="GO:0005737">
    <property type="term" value="C:cytoplasm"/>
    <property type="evidence" value="ECO:0007669"/>
    <property type="project" value="UniProtKB-SubCell"/>
</dbReference>
<feature type="domain" description="3'-5' exonuclease" evidence="13">
    <location>
        <begin position="198"/>
        <end position="357"/>
    </location>
</feature>
<evidence type="ECO:0000256" key="11">
    <source>
        <dbReference type="ARBA" id="ARBA00023979"/>
    </source>
</evidence>
<name>A0A9P6RIV7_9FUNG</name>
<sequence length="858" mass="96973">MLRRGFKAALAARWHSRVRYSTGMSVGSHHVISVSSQLRIPRLWHPGVAWGFRRLLSHSRVPLASACTTFPHRGAATSHFPPLRRYTLDAPCSALAASTPQSPTVSLQEYSKKATKKTLKKATRKSTKADPCNPAFRAALIPSLPDLEGKLPVNHNHGEIDSVAQTKFSKQSKARKSGAQAEHALELFVEYYRTIGGKPGPVGFDTETTTGFVPRTGSGVSLIQIATQDVCLMFQIYRITSNNKAPDLFPPRLKAFLEDPEQLLVGVAAAGDARDLRQSYNVHCAGVVNLEVMAKERRILARSLADLDAMFGRPGREIIKTKALLGWNWDRNVLDSRWVWYAAKDAFAGLAIFENMLHNKTKEGYLPYEQRHPMSESELAADIYLFLTRSIGDKELTVGMIESTIAASYPRFRKVYQPEDRTEHAKRLVGILLRDGRINSTRNGDPVPLTSKDEVFKIGKPLSSLLVTSRGLDIIRPFFNAACLDLDTLPAKGTSLPEIRNPAEESDQDVMDLRLFLELAWVWDKPRTSEAVVAIYATVKADARAKKDRTWSRSSDYERTSRQASSSIGTPDESEVSRFIDGFLDRLRSRGLLLLQQHTWEVALALRDVLIRLEDTIIFALIERAQFAVNECTYQEGVYEYDDGYKGSFLGYFLHEMEIVHARVRRYTSPDEYPFTSPLPPPILPSLDFPPILHKNDINVNNDIMDRYLQDIVPRICSPGDDSNYGTSATRDVECLQALSRRIHYGKFIAEAKFSDPAEQSTYIRLIKAKDREGLMELLTNRTVEAALLRRLRRKAMIYGHDITENGELILDQSPEQRLQSQKIHADVVVELYERFVIPLTKEVEVRYLLQRLDERDQ</sequence>
<reference evidence="15" key="1">
    <citation type="journal article" date="2020" name="Fungal Divers.">
        <title>Resolving the Mortierellaceae phylogeny through synthesis of multi-gene phylogenetics and phylogenomics.</title>
        <authorList>
            <person name="Vandepol N."/>
            <person name="Liber J."/>
            <person name="Desiro A."/>
            <person name="Na H."/>
            <person name="Kennedy M."/>
            <person name="Barry K."/>
            <person name="Grigoriev I.V."/>
            <person name="Miller A.N."/>
            <person name="O'Donnell K."/>
            <person name="Stajich J.E."/>
            <person name="Bonito G."/>
        </authorList>
    </citation>
    <scope>NUCLEOTIDE SEQUENCE</scope>
    <source>
        <strain evidence="15">REB-010B</strain>
    </source>
</reference>
<dbReference type="GO" id="GO:0009094">
    <property type="term" value="P:L-phenylalanine biosynthetic process"/>
    <property type="evidence" value="ECO:0007669"/>
    <property type="project" value="UniProtKB-KW"/>
</dbReference>
<feature type="region of interest" description="Disordered" evidence="12">
    <location>
        <begin position="552"/>
        <end position="572"/>
    </location>
</feature>
<comment type="caution">
    <text evidence="15">The sequence shown here is derived from an EMBL/GenBank/DDBJ whole genome shotgun (WGS) entry which is preliminary data.</text>
</comment>
<dbReference type="CDD" id="cd06141">
    <property type="entry name" value="WRN_exo"/>
    <property type="match status" value="1"/>
</dbReference>
<dbReference type="InterPro" id="IPR008238">
    <property type="entry name" value="Chorismate_mutase_AroQ_euk"/>
</dbReference>
<dbReference type="PROSITE" id="PS51169">
    <property type="entry name" value="CHORISMATE_MUT_3"/>
    <property type="match status" value="1"/>
</dbReference>
<evidence type="ECO:0000256" key="8">
    <source>
        <dbReference type="ARBA" id="ARBA00023141"/>
    </source>
</evidence>
<keyword evidence="6" id="KW-0827">Tyrosine biosynthesis</keyword>
<evidence type="ECO:0000256" key="3">
    <source>
        <dbReference type="ARBA" id="ARBA00012404"/>
    </source>
</evidence>
<evidence type="ECO:0000256" key="2">
    <source>
        <dbReference type="ARBA" id="ARBA00004817"/>
    </source>
</evidence>
<evidence type="ECO:0000256" key="5">
    <source>
        <dbReference type="ARBA" id="ARBA00022490"/>
    </source>
</evidence>
<evidence type="ECO:0000256" key="9">
    <source>
        <dbReference type="ARBA" id="ARBA00023222"/>
    </source>
</evidence>
<keyword evidence="8" id="KW-0057">Aromatic amino acid biosynthesis</keyword>
<evidence type="ECO:0000313" key="15">
    <source>
        <dbReference type="EMBL" id="KAG0319625.1"/>
    </source>
</evidence>
<dbReference type="AlphaFoldDB" id="A0A9P6RIV7"/>
<dbReference type="Proteomes" id="UP000738325">
    <property type="component" value="Unassembled WGS sequence"/>
</dbReference>
<dbReference type="PANTHER" id="PTHR21145:SF12">
    <property type="entry name" value="CHORISMATE MUTASE"/>
    <property type="match status" value="1"/>
</dbReference>
<evidence type="ECO:0000256" key="6">
    <source>
        <dbReference type="ARBA" id="ARBA00022498"/>
    </source>
</evidence>
<dbReference type="GO" id="GO:0006139">
    <property type="term" value="P:nucleobase-containing compound metabolic process"/>
    <property type="evidence" value="ECO:0007669"/>
    <property type="project" value="InterPro"/>
</dbReference>
<evidence type="ECO:0000313" key="16">
    <source>
        <dbReference type="Proteomes" id="UP000738325"/>
    </source>
</evidence>